<accession>A0A843V9T6</accession>
<evidence type="ECO:0000313" key="2">
    <source>
        <dbReference type="EMBL" id="MQL95202.1"/>
    </source>
</evidence>
<dbReference type="AlphaFoldDB" id="A0A843V9T6"/>
<dbReference type="Proteomes" id="UP000652761">
    <property type="component" value="Unassembled WGS sequence"/>
</dbReference>
<feature type="region of interest" description="Disordered" evidence="1">
    <location>
        <begin position="1"/>
        <end position="36"/>
    </location>
</feature>
<sequence length="82" mass="9308">MARGRRGVGYALDEGRRRGRMGSNPSDGGRLNMPWERGHRGLGHLLEQPERKSIVGKDSKLVHVDEGIMIRYKERRGLTRSP</sequence>
<protein>
    <submittedName>
        <fullName evidence="2">Uncharacterized protein</fullName>
    </submittedName>
</protein>
<reference evidence="2" key="1">
    <citation type="submission" date="2017-07" db="EMBL/GenBank/DDBJ databases">
        <title>Taro Niue Genome Assembly and Annotation.</title>
        <authorList>
            <person name="Atibalentja N."/>
            <person name="Keating K."/>
            <person name="Fields C.J."/>
        </authorList>
    </citation>
    <scope>NUCLEOTIDE SEQUENCE</scope>
    <source>
        <strain evidence="2">Niue_2</strain>
        <tissue evidence="2">Leaf</tissue>
    </source>
</reference>
<organism evidence="2 3">
    <name type="scientific">Colocasia esculenta</name>
    <name type="common">Wild taro</name>
    <name type="synonym">Arum esculentum</name>
    <dbReference type="NCBI Taxonomy" id="4460"/>
    <lineage>
        <taxon>Eukaryota</taxon>
        <taxon>Viridiplantae</taxon>
        <taxon>Streptophyta</taxon>
        <taxon>Embryophyta</taxon>
        <taxon>Tracheophyta</taxon>
        <taxon>Spermatophyta</taxon>
        <taxon>Magnoliopsida</taxon>
        <taxon>Liliopsida</taxon>
        <taxon>Araceae</taxon>
        <taxon>Aroideae</taxon>
        <taxon>Colocasieae</taxon>
        <taxon>Colocasia</taxon>
    </lineage>
</organism>
<gene>
    <name evidence="2" type="ORF">Taro_027862</name>
</gene>
<evidence type="ECO:0000313" key="3">
    <source>
        <dbReference type="Proteomes" id="UP000652761"/>
    </source>
</evidence>
<proteinExistence type="predicted"/>
<name>A0A843V9T6_COLES</name>
<keyword evidence="3" id="KW-1185">Reference proteome</keyword>
<dbReference type="EMBL" id="NMUH01001766">
    <property type="protein sequence ID" value="MQL95202.1"/>
    <property type="molecule type" value="Genomic_DNA"/>
</dbReference>
<evidence type="ECO:0000256" key="1">
    <source>
        <dbReference type="SAM" id="MobiDB-lite"/>
    </source>
</evidence>
<comment type="caution">
    <text evidence="2">The sequence shown here is derived from an EMBL/GenBank/DDBJ whole genome shotgun (WGS) entry which is preliminary data.</text>
</comment>